<organism evidence="1 2">
    <name type="scientific">Mycobacterium dioxanotrophicus</name>
    <dbReference type="NCBI Taxonomy" id="482462"/>
    <lineage>
        <taxon>Bacteria</taxon>
        <taxon>Bacillati</taxon>
        <taxon>Actinomycetota</taxon>
        <taxon>Actinomycetes</taxon>
        <taxon>Mycobacteriales</taxon>
        <taxon>Mycobacteriaceae</taxon>
        <taxon>Mycobacterium</taxon>
    </lineage>
</organism>
<dbReference type="AlphaFoldDB" id="A0A1Y0BZL2"/>
<keyword evidence="2" id="KW-1185">Reference proteome</keyword>
<dbReference type="RefSeq" id="WP_013470726.1">
    <property type="nucleotide sequence ID" value="NZ_CP020809.1"/>
</dbReference>
<protein>
    <submittedName>
        <fullName evidence="1">Uncharacterized protein</fullName>
    </submittedName>
</protein>
<dbReference type="Proteomes" id="UP000195331">
    <property type="component" value="Chromosome"/>
</dbReference>
<dbReference type="EMBL" id="CP020809">
    <property type="protein sequence ID" value="ART68305.1"/>
    <property type="molecule type" value="Genomic_DNA"/>
</dbReference>
<name>A0A1Y0BZL2_9MYCO</name>
<proteinExistence type="predicted"/>
<evidence type="ECO:0000313" key="2">
    <source>
        <dbReference type="Proteomes" id="UP000195331"/>
    </source>
</evidence>
<evidence type="ECO:0000313" key="1">
    <source>
        <dbReference type="EMBL" id="ART68305.1"/>
    </source>
</evidence>
<sequence length="141" mass="16572">MEPQTKVICECCELSVPSRLASPDCNAFGLVRGWICRQCNEHRADPLRKAQEHEQEVRVRWGETADELNDALDRADDYKEKMRAAFRSRDNILRQFEKLERHHRETGHGCICGKRNCEILAIVDADWINDHIRRMHERDAM</sequence>
<gene>
    <name evidence="1" type="ORF">BTO20_06655</name>
</gene>
<accession>A0A1Y0BZL2</accession>
<dbReference type="KEGG" id="mdx:BTO20_06655"/>
<reference evidence="1 2" key="1">
    <citation type="submission" date="2017-04" db="EMBL/GenBank/DDBJ databases">
        <title>Whole Genome Sequence of 1,4-Dioxane Degrading Bacterium Mycobacterium dioxanotrophicus PH-06.</title>
        <authorList>
            <person name="He Y."/>
        </authorList>
    </citation>
    <scope>NUCLEOTIDE SEQUENCE [LARGE SCALE GENOMIC DNA]</scope>
    <source>
        <strain evidence="1 2">PH-06</strain>
    </source>
</reference>